<feature type="transmembrane region" description="Helical" evidence="1">
    <location>
        <begin position="78"/>
        <end position="98"/>
    </location>
</feature>
<feature type="transmembrane region" description="Helical" evidence="1">
    <location>
        <begin position="148"/>
        <end position="172"/>
    </location>
</feature>
<feature type="transmembrane region" description="Helical" evidence="1">
    <location>
        <begin position="184"/>
        <end position="202"/>
    </location>
</feature>
<evidence type="ECO:0000313" key="3">
    <source>
        <dbReference type="Proteomes" id="UP000439522"/>
    </source>
</evidence>
<reference evidence="2 3" key="1">
    <citation type="submission" date="2019-12" db="EMBL/GenBank/DDBJ databases">
        <title>Genomic-based taxomic classification of the family Erythrobacteraceae.</title>
        <authorList>
            <person name="Xu L."/>
        </authorList>
    </citation>
    <scope>NUCLEOTIDE SEQUENCE [LARGE SCALE GENOMIC DNA]</scope>
    <source>
        <strain evidence="2 3">100921-2</strain>
    </source>
</reference>
<feature type="transmembrane region" description="Helical" evidence="1">
    <location>
        <begin position="123"/>
        <end position="142"/>
    </location>
</feature>
<dbReference type="Proteomes" id="UP000439522">
    <property type="component" value="Unassembled WGS sequence"/>
</dbReference>
<keyword evidence="1" id="KW-1133">Transmembrane helix</keyword>
<organism evidence="2 3">
    <name type="scientific">Tsuneonella aeria</name>
    <dbReference type="NCBI Taxonomy" id="1837929"/>
    <lineage>
        <taxon>Bacteria</taxon>
        <taxon>Pseudomonadati</taxon>
        <taxon>Pseudomonadota</taxon>
        <taxon>Alphaproteobacteria</taxon>
        <taxon>Sphingomonadales</taxon>
        <taxon>Erythrobacteraceae</taxon>
        <taxon>Tsuneonella</taxon>
    </lineage>
</organism>
<dbReference type="OrthoDB" id="7402821at2"/>
<protein>
    <submittedName>
        <fullName evidence="2">Uncharacterized protein</fullName>
    </submittedName>
</protein>
<evidence type="ECO:0000313" key="2">
    <source>
        <dbReference type="EMBL" id="MXO75970.1"/>
    </source>
</evidence>
<gene>
    <name evidence="2" type="ORF">GRI40_12160</name>
</gene>
<dbReference type="AlphaFoldDB" id="A0A6I4TIU9"/>
<feature type="transmembrane region" description="Helical" evidence="1">
    <location>
        <begin position="208"/>
        <end position="229"/>
    </location>
</feature>
<dbReference type="RefSeq" id="WP_160611811.1">
    <property type="nucleotide sequence ID" value="NZ_WTZA01000002.1"/>
</dbReference>
<keyword evidence="1" id="KW-0812">Transmembrane</keyword>
<feature type="transmembrane region" description="Helical" evidence="1">
    <location>
        <begin position="46"/>
        <end position="66"/>
    </location>
</feature>
<feature type="transmembrane region" description="Helical" evidence="1">
    <location>
        <begin position="16"/>
        <end position="34"/>
    </location>
</feature>
<comment type="caution">
    <text evidence="2">The sequence shown here is derived from an EMBL/GenBank/DDBJ whole genome shotgun (WGS) entry which is preliminary data.</text>
</comment>
<sequence length="293" mass="30532">MTIIDTVFATQSRSHALLLSTLASVGLIVGAVWAERAAAELRRSDLLMPGVSGVLFALVAVTIMPFAELTVGRWLIPFLYLAGAAASVILCTAARHLALRRAKTPNRSADQSGRQSAFAERSVFAIVDLLGYGMAIGVAAAASATLGIALATGLAAANVLVSRQLTAGFLSAKMRRMDRVVSQLALFLTLNVFSLLAFWTVHSFDSRGLPGLLAFFGGFLLAAATRTLLSHGQGIAAGKQVGSALVFLCGFVAFALFAVGLDDVLDAAGISNAGFEHPVEQSSAQPNILQTRG</sequence>
<accession>A0A6I4TIU9</accession>
<keyword evidence="1" id="KW-0472">Membrane</keyword>
<proteinExistence type="predicted"/>
<keyword evidence="3" id="KW-1185">Reference proteome</keyword>
<dbReference type="EMBL" id="WTZA01000002">
    <property type="protein sequence ID" value="MXO75970.1"/>
    <property type="molecule type" value="Genomic_DNA"/>
</dbReference>
<name>A0A6I4TIU9_9SPHN</name>
<feature type="transmembrane region" description="Helical" evidence="1">
    <location>
        <begin position="241"/>
        <end position="261"/>
    </location>
</feature>
<evidence type="ECO:0000256" key="1">
    <source>
        <dbReference type="SAM" id="Phobius"/>
    </source>
</evidence>